<dbReference type="SMART" id="SM00715">
    <property type="entry name" value="LA"/>
    <property type="match status" value="1"/>
</dbReference>
<dbReference type="InterPro" id="IPR036390">
    <property type="entry name" value="WH_DNA-bd_sf"/>
</dbReference>
<dbReference type="OMA" id="IVEIETC"/>
<feature type="compositionally biased region" description="Polar residues" evidence="3">
    <location>
        <begin position="313"/>
        <end position="324"/>
    </location>
</feature>
<dbReference type="SUPFAM" id="SSF46785">
    <property type="entry name" value="Winged helix' DNA-binding domain"/>
    <property type="match status" value="1"/>
</dbReference>
<feature type="region of interest" description="Disordered" evidence="3">
    <location>
        <begin position="57"/>
        <end position="84"/>
    </location>
</feature>
<feature type="compositionally biased region" description="Basic and acidic residues" evidence="3">
    <location>
        <begin position="66"/>
        <end position="84"/>
    </location>
</feature>
<keyword evidence="1 2" id="KW-0694">RNA-binding</keyword>
<dbReference type="Gene3D" id="1.10.10.10">
    <property type="entry name" value="Winged helix-like DNA-binding domain superfamily/Winged helix DNA-binding domain"/>
    <property type="match status" value="1"/>
</dbReference>
<dbReference type="Pfam" id="PF05383">
    <property type="entry name" value="La"/>
    <property type="match status" value="1"/>
</dbReference>
<dbReference type="InterPro" id="IPR006630">
    <property type="entry name" value="La_HTH"/>
</dbReference>
<dbReference type="OrthoDB" id="340227at2759"/>
<dbReference type="PANTHER" id="PTHR22792:SF132">
    <property type="entry name" value="LA-RELATED PROTEIN 1"/>
    <property type="match status" value="1"/>
</dbReference>
<dbReference type="PROSITE" id="PS50961">
    <property type="entry name" value="HTH_LA"/>
    <property type="match status" value="1"/>
</dbReference>
<feature type="compositionally biased region" description="Pro residues" evidence="3">
    <location>
        <begin position="110"/>
        <end position="120"/>
    </location>
</feature>
<evidence type="ECO:0000313" key="6">
    <source>
        <dbReference type="Proteomes" id="UP000091857"/>
    </source>
</evidence>
<organism evidence="5 6">
    <name type="scientific">Manihot esculenta</name>
    <name type="common">Cassava</name>
    <name type="synonym">Jatropha manihot</name>
    <dbReference type="NCBI Taxonomy" id="3983"/>
    <lineage>
        <taxon>Eukaryota</taxon>
        <taxon>Viridiplantae</taxon>
        <taxon>Streptophyta</taxon>
        <taxon>Embryophyta</taxon>
        <taxon>Tracheophyta</taxon>
        <taxon>Spermatophyta</taxon>
        <taxon>Magnoliopsida</taxon>
        <taxon>eudicotyledons</taxon>
        <taxon>Gunneridae</taxon>
        <taxon>Pentapetalae</taxon>
        <taxon>rosids</taxon>
        <taxon>fabids</taxon>
        <taxon>Malpighiales</taxon>
        <taxon>Euphorbiaceae</taxon>
        <taxon>Crotonoideae</taxon>
        <taxon>Manihoteae</taxon>
        <taxon>Manihot</taxon>
    </lineage>
</organism>
<dbReference type="AlphaFoldDB" id="A0A2C9WM82"/>
<dbReference type="CDD" id="cd07323">
    <property type="entry name" value="LAM"/>
    <property type="match status" value="1"/>
</dbReference>
<dbReference type="InterPro" id="IPR036388">
    <property type="entry name" value="WH-like_DNA-bd_sf"/>
</dbReference>
<dbReference type="InterPro" id="IPR045180">
    <property type="entry name" value="La_dom_prot"/>
</dbReference>
<evidence type="ECO:0000256" key="2">
    <source>
        <dbReference type="PROSITE-ProRule" id="PRU00332"/>
    </source>
</evidence>
<feature type="region of interest" description="Disordered" evidence="3">
    <location>
        <begin position="107"/>
        <end position="126"/>
    </location>
</feature>
<feature type="domain" description="HTH La-type RNA-binding" evidence="4">
    <location>
        <begin position="170"/>
        <end position="259"/>
    </location>
</feature>
<name>A0A2C9WM82_MANES</name>
<evidence type="ECO:0000259" key="4">
    <source>
        <dbReference type="PROSITE" id="PS50961"/>
    </source>
</evidence>
<protein>
    <recommendedName>
        <fullName evidence="4">HTH La-type RNA-binding domain-containing protein</fullName>
    </recommendedName>
</protein>
<dbReference type="EMBL" id="CM004387">
    <property type="protein sequence ID" value="OAY60922.1"/>
    <property type="molecule type" value="Genomic_DNA"/>
</dbReference>
<feature type="region of interest" description="Disordered" evidence="3">
    <location>
        <begin position="267"/>
        <end position="324"/>
    </location>
</feature>
<gene>
    <name evidence="5" type="ORF">MANES_01G150000v8</name>
</gene>
<proteinExistence type="predicted"/>
<comment type="caution">
    <text evidence="5">The sequence shown here is derived from an EMBL/GenBank/DDBJ whole genome shotgun (WGS) entry which is preliminary data.</text>
</comment>
<dbReference type="Gramene" id="Manes.01G150000.1.v8.1">
    <property type="protein sequence ID" value="Manes.01G150000.1.v8.1.CDS"/>
    <property type="gene ID" value="Manes.01G150000.v8.1"/>
</dbReference>
<evidence type="ECO:0000256" key="3">
    <source>
        <dbReference type="SAM" id="MobiDB-lite"/>
    </source>
</evidence>
<accession>A0A2C9WM82</accession>
<evidence type="ECO:0000313" key="5">
    <source>
        <dbReference type="EMBL" id="OAY60922.1"/>
    </source>
</evidence>
<evidence type="ECO:0000256" key="1">
    <source>
        <dbReference type="ARBA" id="ARBA00022884"/>
    </source>
</evidence>
<dbReference type="STRING" id="3983.A0A2C9WM82"/>
<feature type="compositionally biased region" description="Polar residues" evidence="3">
    <location>
        <begin position="1"/>
        <end position="23"/>
    </location>
</feature>
<feature type="region of interest" description="Disordered" evidence="3">
    <location>
        <begin position="1"/>
        <end position="41"/>
    </location>
</feature>
<reference evidence="6" key="1">
    <citation type="journal article" date="2016" name="Nat. Biotechnol.">
        <title>Sequencing wild and cultivated cassava and related species reveals extensive interspecific hybridization and genetic diversity.</title>
        <authorList>
            <person name="Bredeson J.V."/>
            <person name="Lyons J.B."/>
            <person name="Prochnik S.E."/>
            <person name="Wu G.A."/>
            <person name="Ha C.M."/>
            <person name="Edsinger-Gonzales E."/>
            <person name="Grimwood J."/>
            <person name="Schmutz J."/>
            <person name="Rabbi I.Y."/>
            <person name="Egesi C."/>
            <person name="Nauluvula P."/>
            <person name="Lebot V."/>
            <person name="Ndunguru J."/>
            <person name="Mkamilo G."/>
            <person name="Bart R.S."/>
            <person name="Setter T.L."/>
            <person name="Gleadow R.M."/>
            <person name="Kulakow P."/>
            <person name="Ferguson M.E."/>
            <person name="Rounsley S."/>
            <person name="Rokhsar D.S."/>
        </authorList>
    </citation>
    <scope>NUCLEOTIDE SEQUENCE [LARGE SCALE GENOMIC DNA]</scope>
    <source>
        <strain evidence="6">cv. AM560-2</strain>
    </source>
</reference>
<dbReference type="PANTHER" id="PTHR22792">
    <property type="entry name" value="LUPUS LA PROTEIN-RELATED"/>
    <property type="match status" value="1"/>
</dbReference>
<dbReference type="Proteomes" id="UP000091857">
    <property type="component" value="Chromosome 1"/>
</dbReference>
<dbReference type="GO" id="GO:0003723">
    <property type="term" value="F:RNA binding"/>
    <property type="evidence" value="ECO:0000318"/>
    <property type="project" value="GO_Central"/>
</dbReference>
<sequence length="324" mass="36095">MKANVGNTSSNGGTPQPPVSQQVIGEVHLNNPSPRDHLQRNSQFPIANDYPQQQRNSFRRNAGQHSRGDGPHHHNYGGRREHDRTNQAHRNFNNRDAHMQPQRLARFIRHPPPPPAPPTATPFIGSPAARAFSSPIGFPELYYVAGPPPDPLGGMPFVAAPLPPPAMYFTTPEPQLHSKILNQIDYYFSNENLIKDTFLRQKMDDQGWVSVKLIAGFNKVLHLTDNIQFILEAIRSSTVVEVQGDKLRRRNDWMRWIMPPSVQFPSASGHATLGRSPANVPNEPFLGRSSSDDLSSQSSTIERTDQMIVRGGSDSSTLARNLSK</sequence>
<dbReference type="FunFam" id="1.10.10.10:FF:000131">
    <property type="entry name" value="la-related protein 1B isoform X2"/>
    <property type="match status" value="1"/>
</dbReference>
<keyword evidence="6" id="KW-1185">Reference proteome</keyword>
<dbReference type="GO" id="GO:0005737">
    <property type="term" value="C:cytoplasm"/>
    <property type="evidence" value="ECO:0007669"/>
    <property type="project" value="UniProtKB-ARBA"/>
</dbReference>